<proteinExistence type="predicted"/>
<keyword evidence="3" id="KW-1185">Reference proteome</keyword>
<keyword evidence="1" id="KW-1133">Transmembrane helix</keyword>
<feature type="transmembrane region" description="Helical" evidence="1">
    <location>
        <begin position="36"/>
        <end position="59"/>
    </location>
</feature>
<dbReference type="RefSeq" id="WP_145894529.1">
    <property type="nucleotide sequence ID" value="NZ_VOBQ01000014.1"/>
</dbReference>
<reference evidence="2 3" key="1">
    <citation type="submission" date="2019-07" db="EMBL/GenBank/DDBJ databases">
        <title>Caenimonas sedimenti sp. nov., isolated from activated sludge.</title>
        <authorList>
            <person name="Xu J."/>
        </authorList>
    </citation>
    <scope>NUCLEOTIDE SEQUENCE [LARGE SCALE GENOMIC DNA]</scope>
    <source>
        <strain evidence="2 3">HX-9-20</strain>
    </source>
</reference>
<accession>A0A562ZN81</accession>
<evidence type="ECO:0000313" key="2">
    <source>
        <dbReference type="EMBL" id="TWO69816.1"/>
    </source>
</evidence>
<gene>
    <name evidence="2" type="ORF">FN976_18540</name>
</gene>
<sequence length="106" mass="11931">MPRWLSALLAYIAASYVICAFAFLRGGAPHGNDGIFVFVWFFSPVMPLMFLGTIASAGAKHFEEWGWLVASFLASWLGLYLLLRLPMWKNEERAKRLYVTAGKGIE</sequence>
<protein>
    <submittedName>
        <fullName evidence="2">Uncharacterized protein</fullName>
    </submittedName>
</protein>
<organism evidence="2 3">
    <name type="scientific">Caenimonas sedimenti</name>
    <dbReference type="NCBI Taxonomy" id="2596921"/>
    <lineage>
        <taxon>Bacteria</taxon>
        <taxon>Pseudomonadati</taxon>
        <taxon>Pseudomonadota</taxon>
        <taxon>Betaproteobacteria</taxon>
        <taxon>Burkholderiales</taxon>
        <taxon>Comamonadaceae</taxon>
        <taxon>Caenimonas</taxon>
    </lineage>
</organism>
<dbReference type="Proteomes" id="UP000318199">
    <property type="component" value="Unassembled WGS sequence"/>
</dbReference>
<evidence type="ECO:0000256" key="1">
    <source>
        <dbReference type="SAM" id="Phobius"/>
    </source>
</evidence>
<keyword evidence="1" id="KW-0812">Transmembrane</keyword>
<keyword evidence="1" id="KW-0472">Membrane</keyword>
<name>A0A562ZN81_9BURK</name>
<dbReference type="AlphaFoldDB" id="A0A562ZN81"/>
<evidence type="ECO:0000313" key="3">
    <source>
        <dbReference type="Proteomes" id="UP000318199"/>
    </source>
</evidence>
<dbReference type="EMBL" id="VOBQ01000014">
    <property type="protein sequence ID" value="TWO69816.1"/>
    <property type="molecule type" value="Genomic_DNA"/>
</dbReference>
<feature type="transmembrane region" description="Helical" evidence="1">
    <location>
        <begin position="6"/>
        <end position="24"/>
    </location>
</feature>
<feature type="transmembrane region" description="Helical" evidence="1">
    <location>
        <begin position="65"/>
        <end position="83"/>
    </location>
</feature>
<comment type="caution">
    <text evidence="2">The sequence shown here is derived from an EMBL/GenBank/DDBJ whole genome shotgun (WGS) entry which is preliminary data.</text>
</comment>